<sequence>MACLQQTVTTAPAPAATAASAVDQGNATSTQLANALDSERDSMEYQDADARVQVSDPGTKTPMQGRARNPVGDEDGWQMVLTLCQKKALAQGKKLKNSVDDGEGKARQPQQTKPTTNAGRKHMKDPQVDHDCRPACASYGGDHLTGDNECKRRLKPQVRPRTKTPSKNPWKNAPKLLPPRPRWLSSDDSEDEDDESPSLPREVETKPRGRSRSRSRPKTPSPAKSKRSKGTSRSRSRSRSRRRDADINMLPPKLHSPQLNLRPRAPGNKAESTDHTKVNWVGTVKPEAPITSHPEYQRVLAEIAC</sequence>
<organism evidence="1 2">
    <name type="scientific">Hyalomma asiaticum</name>
    <name type="common">Tick</name>
    <dbReference type="NCBI Taxonomy" id="266040"/>
    <lineage>
        <taxon>Eukaryota</taxon>
        <taxon>Metazoa</taxon>
        <taxon>Ecdysozoa</taxon>
        <taxon>Arthropoda</taxon>
        <taxon>Chelicerata</taxon>
        <taxon>Arachnida</taxon>
        <taxon>Acari</taxon>
        <taxon>Parasitiformes</taxon>
        <taxon>Ixodida</taxon>
        <taxon>Ixodoidea</taxon>
        <taxon>Ixodidae</taxon>
        <taxon>Hyalomminae</taxon>
        <taxon>Hyalomma</taxon>
    </lineage>
</organism>
<evidence type="ECO:0000313" key="2">
    <source>
        <dbReference type="Proteomes" id="UP000821845"/>
    </source>
</evidence>
<accession>A0ACB7T277</accession>
<reference evidence="1" key="1">
    <citation type="submission" date="2020-05" db="EMBL/GenBank/DDBJ databases">
        <title>Large-scale comparative analyses of tick genomes elucidate their genetic diversity and vector capacities.</title>
        <authorList>
            <person name="Jia N."/>
            <person name="Wang J."/>
            <person name="Shi W."/>
            <person name="Du L."/>
            <person name="Sun Y."/>
            <person name="Zhan W."/>
            <person name="Jiang J."/>
            <person name="Wang Q."/>
            <person name="Zhang B."/>
            <person name="Ji P."/>
            <person name="Sakyi L.B."/>
            <person name="Cui X."/>
            <person name="Yuan T."/>
            <person name="Jiang B."/>
            <person name="Yang W."/>
            <person name="Lam T.T.-Y."/>
            <person name="Chang Q."/>
            <person name="Ding S."/>
            <person name="Wang X."/>
            <person name="Zhu J."/>
            <person name="Ruan X."/>
            <person name="Zhao L."/>
            <person name="Wei J."/>
            <person name="Que T."/>
            <person name="Du C."/>
            <person name="Cheng J."/>
            <person name="Dai P."/>
            <person name="Han X."/>
            <person name="Huang E."/>
            <person name="Gao Y."/>
            <person name="Liu J."/>
            <person name="Shao H."/>
            <person name="Ye R."/>
            <person name="Li L."/>
            <person name="Wei W."/>
            <person name="Wang X."/>
            <person name="Wang C."/>
            <person name="Yang T."/>
            <person name="Huo Q."/>
            <person name="Li W."/>
            <person name="Guo W."/>
            <person name="Chen H."/>
            <person name="Zhou L."/>
            <person name="Ni X."/>
            <person name="Tian J."/>
            <person name="Zhou Y."/>
            <person name="Sheng Y."/>
            <person name="Liu T."/>
            <person name="Pan Y."/>
            <person name="Xia L."/>
            <person name="Li J."/>
            <person name="Zhao F."/>
            <person name="Cao W."/>
        </authorList>
    </citation>
    <scope>NUCLEOTIDE SEQUENCE</scope>
    <source>
        <strain evidence="1">Hyas-2018</strain>
    </source>
</reference>
<dbReference type="Proteomes" id="UP000821845">
    <property type="component" value="Chromosome 2"/>
</dbReference>
<dbReference type="EMBL" id="CM023482">
    <property type="protein sequence ID" value="KAH6940244.1"/>
    <property type="molecule type" value="Genomic_DNA"/>
</dbReference>
<protein>
    <submittedName>
        <fullName evidence="1">Uncharacterized protein</fullName>
    </submittedName>
</protein>
<gene>
    <name evidence="1" type="ORF">HPB50_026440</name>
</gene>
<name>A0ACB7T277_HYAAI</name>
<comment type="caution">
    <text evidence="1">The sequence shown here is derived from an EMBL/GenBank/DDBJ whole genome shotgun (WGS) entry which is preliminary data.</text>
</comment>
<evidence type="ECO:0000313" key="1">
    <source>
        <dbReference type="EMBL" id="KAH6940244.1"/>
    </source>
</evidence>
<proteinExistence type="predicted"/>
<keyword evidence="2" id="KW-1185">Reference proteome</keyword>